<dbReference type="Gene3D" id="3.40.50.150">
    <property type="entry name" value="Vaccinia Virus protein VP39"/>
    <property type="match status" value="1"/>
</dbReference>
<evidence type="ECO:0000313" key="2">
    <source>
        <dbReference type="EMBL" id="TCK73579.1"/>
    </source>
</evidence>
<dbReference type="SUPFAM" id="SSF53335">
    <property type="entry name" value="S-adenosyl-L-methionine-dependent methyltransferases"/>
    <property type="match status" value="1"/>
</dbReference>
<dbReference type="PANTHER" id="PTHR43591:SF99">
    <property type="entry name" value="OS06G0646000 PROTEIN"/>
    <property type="match status" value="1"/>
</dbReference>
<evidence type="ECO:0000313" key="3">
    <source>
        <dbReference type="Proteomes" id="UP000295210"/>
    </source>
</evidence>
<reference evidence="2 3" key="1">
    <citation type="submission" date="2019-03" db="EMBL/GenBank/DDBJ databases">
        <title>Genomic Encyclopedia of Type Strains, Phase IV (KMG-IV): sequencing the most valuable type-strain genomes for metagenomic binning, comparative biology and taxonomic classification.</title>
        <authorList>
            <person name="Goeker M."/>
        </authorList>
    </citation>
    <scope>NUCLEOTIDE SEQUENCE [LARGE SCALE GENOMIC DNA]</scope>
    <source>
        <strain evidence="2 3">DSM 103428</strain>
    </source>
</reference>
<keyword evidence="3" id="KW-1185">Reference proteome</keyword>
<accession>A0A4R1LAT5</accession>
<dbReference type="Proteomes" id="UP000295210">
    <property type="component" value="Unassembled WGS sequence"/>
</dbReference>
<dbReference type="PANTHER" id="PTHR43591">
    <property type="entry name" value="METHYLTRANSFERASE"/>
    <property type="match status" value="1"/>
</dbReference>
<dbReference type="InterPro" id="IPR013216">
    <property type="entry name" value="Methyltransf_11"/>
</dbReference>
<keyword evidence="2" id="KW-0489">Methyltransferase</keyword>
<dbReference type="CDD" id="cd02440">
    <property type="entry name" value="AdoMet_MTases"/>
    <property type="match status" value="1"/>
</dbReference>
<sequence length="192" mass="21248">MNDRVFRASQAHKLEDPQRRIWLPPGQIVEALALRPSMVVADIGAGTGYFSIPMAESTEAPQRIYAVDLQPEMLALLRAKLTPALADRIVLREGTAIATTLPDASCDLVLLANIWHELDNTADVLSECRRILRPDGSIAILDWRDDVNPEPGPPLHHRISSAVVTDELRSHDWKVISNSPVGEYSYLVIAEV</sequence>
<organism evidence="2 3">
    <name type="scientific">Acidipila rosea</name>
    <dbReference type="NCBI Taxonomy" id="768535"/>
    <lineage>
        <taxon>Bacteria</taxon>
        <taxon>Pseudomonadati</taxon>
        <taxon>Acidobacteriota</taxon>
        <taxon>Terriglobia</taxon>
        <taxon>Terriglobales</taxon>
        <taxon>Acidobacteriaceae</taxon>
        <taxon>Acidipila</taxon>
    </lineage>
</organism>
<dbReference type="EMBL" id="SMGK01000002">
    <property type="protein sequence ID" value="TCK73579.1"/>
    <property type="molecule type" value="Genomic_DNA"/>
</dbReference>
<gene>
    <name evidence="2" type="ORF">C7378_1192</name>
</gene>
<dbReference type="OrthoDB" id="7365827at2"/>
<evidence type="ECO:0000259" key="1">
    <source>
        <dbReference type="Pfam" id="PF08241"/>
    </source>
</evidence>
<proteinExistence type="predicted"/>
<name>A0A4R1LAT5_9BACT</name>
<dbReference type="Pfam" id="PF08241">
    <property type="entry name" value="Methyltransf_11"/>
    <property type="match status" value="1"/>
</dbReference>
<dbReference type="GO" id="GO:0032259">
    <property type="term" value="P:methylation"/>
    <property type="evidence" value="ECO:0007669"/>
    <property type="project" value="UniProtKB-KW"/>
</dbReference>
<dbReference type="InterPro" id="IPR029063">
    <property type="entry name" value="SAM-dependent_MTases_sf"/>
</dbReference>
<comment type="caution">
    <text evidence="2">The sequence shown here is derived from an EMBL/GenBank/DDBJ whole genome shotgun (WGS) entry which is preliminary data.</text>
</comment>
<keyword evidence="2" id="KW-0808">Transferase</keyword>
<feature type="domain" description="Methyltransferase type 11" evidence="1">
    <location>
        <begin position="42"/>
        <end position="140"/>
    </location>
</feature>
<dbReference type="AlphaFoldDB" id="A0A4R1LAT5"/>
<dbReference type="GO" id="GO:0008757">
    <property type="term" value="F:S-adenosylmethionine-dependent methyltransferase activity"/>
    <property type="evidence" value="ECO:0007669"/>
    <property type="project" value="InterPro"/>
</dbReference>
<protein>
    <submittedName>
        <fullName evidence="2">Methyltransferase family protein</fullName>
    </submittedName>
</protein>
<dbReference type="RefSeq" id="WP_131993311.1">
    <property type="nucleotide sequence ID" value="NZ_SMGK01000002.1"/>
</dbReference>